<dbReference type="Proteomes" id="UP000637578">
    <property type="component" value="Unassembled WGS sequence"/>
</dbReference>
<evidence type="ECO:0000313" key="1">
    <source>
        <dbReference type="EMBL" id="GGM68142.1"/>
    </source>
</evidence>
<dbReference type="RefSeq" id="WP_189060242.1">
    <property type="nucleotide sequence ID" value="NZ_BMMK01000022.1"/>
</dbReference>
<dbReference type="EMBL" id="BMMK01000022">
    <property type="protein sequence ID" value="GGM68142.1"/>
    <property type="molecule type" value="Genomic_DNA"/>
</dbReference>
<accession>A0A8J3CB44</accession>
<gene>
    <name evidence="1" type="ORF">GCM10012275_43370</name>
</gene>
<keyword evidence="2" id="KW-1185">Reference proteome</keyword>
<protein>
    <submittedName>
        <fullName evidence="1">Uncharacterized protein</fullName>
    </submittedName>
</protein>
<proteinExistence type="predicted"/>
<dbReference type="AlphaFoldDB" id="A0A8J3CB44"/>
<evidence type="ECO:0000313" key="2">
    <source>
        <dbReference type="Proteomes" id="UP000637578"/>
    </source>
</evidence>
<reference evidence="1" key="2">
    <citation type="submission" date="2020-09" db="EMBL/GenBank/DDBJ databases">
        <authorList>
            <person name="Sun Q."/>
            <person name="Zhou Y."/>
        </authorList>
    </citation>
    <scope>NUCLEOTIDE SEQUENCE</scope>
    <source>
        <strain evidence="1">CGMCC 4.5737</strain>
    </source>
</reference>
<reference evidence="1" key="1">
    <citation type="journal article" date="2014" name="Int. J. Syst. Evol. Microbiol.">
        <title>Complete genome sequence of Corynebacterium casei LMG S-19264T (=DSM 44701T), isolated from a smear-ripened cheese.</title>
        <authorList>
            <consortium name="US DOE Joint Genome Institute (JGI-PGF)"/>
            <person name="Walter F."/>
            <person name="Albersmeier A."/>
            <person name="Kalinowski J."/>
            <person name="Ruckert C."/>
        </authorList>
    </citation>
    <scope>NUCLEOTIDE SEQUENCE</scope>
    <source>
        <strain evidence="1">CGMCC 4.5737</strain>
    </source>
</reference>
<name>A0A8J3CB44_9PSEU</name>
<organism evidence="1 2">
    <name type="scientific">Longimycelium tulufanense</name>
    <dbReference type="NCBI Taxonomy" id="907463"/>
    <lineage>
        <taxon>Bacteria</taxon>
        <taxon>Bacillati</taxon>
        <taxon>Actinomycetota</taxon>
        <taxon>Actinomycetes</taxon>
        <taxon>Pseudonocardiales</taxon>
        <taxon>Pseudonocardiaceae</taxon>
        <taxon>Longimycelium</taxon>
    </lineage>
</organism>
<comment type="caution">
    <text evidence="1">The sequence shown here is derived from an EMBL/GenBank/DDBJ whole genome shotgun (WGS) entry which is preliminary data.</text>
</comment>
<sequence length="87" mass="9689">MGDGLEWRTYTWQPAVVGDVPARHVYLGPVRPDGEPVALVCGPQLPARRYPLEHPARLWRECISCGDRLRARLDVPVIEVSLPAYGA</sequence>